<dbReference type="HOGENOM" id="CLU_2887914_0_0_1"/>
<sequence>MEVADVKVKGRFATINDAEMKVIMENVDAWNTNRVTATAVKLFREYLESKGESGDLKILSARS</sequence>
<reference evidence="1" key="1">
    <citation type="journal article" date="2012" name="Nature">
        <title>The oyster genome reveals stress adaptation and complexity of shell formation.</title>
        <authorList>
            <person name="Zhang G."/>
            <person name="Fang X."/>
            <person name="Guo X."/>
            <person name="Li L."/>
            <person name="Luo R."/>
            <person name="Xu F."/>
            <person name="Yang P."/>
            <person name="Zhang L."/>
            <person name="Wang X."/>
            <person name="Qi H."/>
            <person name="Xiong Z."/>
            <person name="Que H."/>
            <person name="Xie Y."/>
            <person name="Holland P.W."/>
            <person name="Paps J."/>
            <person name="Zhu Y."/>
            <person name="Wu F."/>
            <person name="Chen Y."/>
            <person name="Wang J."/>
            <person name="Peng C."/>
            <person name="Meng J."/>
            <person name="Yang L."/>
            <person name="Liu J."/>
            <person name="Wen B."/>
            <person name="Zhang N."/>
            <person name="Huang Z."/>
            <person name="Zhu Q."/>
            <person name="Feng Y."/>
            <person name="Mount A."/>
            <person name="Hedgecock D."/>
            <person name="Xu Z."/>
            <person name="Liu Y."/>
            <person name="Domazet-Loso T."/>
            <person name="Du Y."/>
            <person name="Sun X."/>
            <person name="Zhang S."/>
            <person name="Liu B."/>
            <person name="Cheng P."/>
            <person name="Jiang X."/>
            <person name="Li J."/>
            <person name="Fan D."/>
            <person name="Wang W."/>
            <person name="Fu W."/>
            <person name="Wang T."/>
            <person name="Wang B."/>
            <person name="Zhang J."/>
            <person name="Peng Z."/>
            <person name="Li Y."/>
            <person name="Li N."/>
            <person name="Wang J."/>
            <person name="Chen M."/>
            <person name="He Y."/>
            <person name="Tan F."/>
            <person name="Song X."/>
            <person name="Zheng Q."/>
            <person name="Huang R."/>
            <person name="Yang H."/>
            <person name="Du X."/>
            <person name="Chen L."/>
            <person name="Yang M."/>
            <person name="Gaffney P.M."/>
            <person name="Wang S."/>
            <person name="Luo L."/>
            <person name="She Z."/>
            <person name="Ming Y."/>
            <person name="Huang W."/>
            <person name="Zhang S."/>
            <person name="Huang B."/>
            <person name="Zhang Y."/>
            <person name="Qu T."/>
            <person name="Ni P."/>
            <person name="Miao G."/>
            <person name="Wang J."/>
            <person name="Wang Q."/>
            <person name="Steinberg C.E."/>
            <person name="Wang H."/>
            <person name="Li N."/>
            <person name="Qian L."/>
            <person name="Zhang G."/>
            <person name="Li Y."/>
            <person name="Yang H."/>
            <person name="Liu X."/>
            <person name="Wang J."/>
            <person name="Yin Y."/>
            <person name="Wang J."/>
        </authorList>
    </citation>
    <scope>NUCLEOTIDE SEQUENCE [LARGE SCALE GENOMIC DNA]</scope>
    <source>
        <strain evidence="1">05x7-T-G4-1.051#20</strain>
    </source>
</reference>
<proteinExistence type="predicted"/>
<accession>K1PPV9</accession>
<organism evidence="1">
    <name type="scientific">Magallana gigas</name>
    <name type="common">Pacific oyster</name>
    <name type="synonym">Crassostrea gigas</name>
    <dbReference type="NCBI Taxonomy" id="29159"/>
    <lineage>
        <taxon>Eukaryota</taxon>
        <taxon>Metazoa</taxon>
        <taxon>Spiralia</taxon>
        <taxon>Lophotrochozoa</taxon>
        <taxon>Mollusca</taxon>
        <taxon>Bivalvia</taxon>
        <taxon>Autobranchia</taxon>
        <taxon>Pteriomorphia</taxon>
        <taxon>Ostreida</taxon>
        <taxon>Ostreoidea</taxon>
        <taxon>Ostreidae</taxon>
        <taxon>Magallana</taxon>
    </lineage>
</organism>
<evidence type="ECO:0000313" key="1">
    <source>
        <dbReference type="EMBL" id="EKC23638.1"/>
    </source>
</evidence>
<gene>
    <name evidence="1" type="ORF">CGI_10009019</name>
</gene>
<name>K1PPV9_MAGGI</name>
<dbReference type="AlphaFoldDB" id="K1PPV9"/>
<protein>
    <submittedName>
        <fullName evidence="1">Uncharacterized protein</fullName>
    </submittedName>
</protein>
<dbReference type="EMBL" id="JH819121">
    <property type="protein sequence ID" value="EKC23638.1"/>
    <property type="molecule type" value="Genomic_DNA"/>
</dbReference>
<dbReference type="InParanoid" id="K1PPV9"/>